<dbReference type="PANTHER" id="PTHR33050">
    <property type="entry name" value="REVERSE TRANSCRIPTASE DOMAIN-CONTAINING PROTEIN"/>
    <property type="match status" value="1"/>
</dbReference>
<dbReference type="PROSITE" id="PS50878">
    <property type="entry name" value="RT_POL"/>
    <property type="match status" value="1"/>
</dbReference>
<keyword evidence="5" id="KW-1185">Reference proteome</keyword>
<reference evidence="4 5" key="1">
    <citation type="submission" date="2024-05" db="EMBL/GenBank/DDBJ databases">
        <title>Genome sequencing and assembly of Indian major carp, Cirrhinus mrigala (Hamilton, 1822).</title>
        <authorList>
            <person name="Mohindra V."/>
            <person name="Chowdhury L.M."/>
            <person name="Lal K."/>
            <person name="Jena J.K."/>
        </authorList>
    </citation>
    <scope>NUCLEOTIDE SEQUENCE [LARGE SCALE GENOMIC DNA]</scope>
    <source>
        <strain evidence="4">CM1030</strain>
        <tissue evidence="4">Blood</tissue>
    </source>
</reference>
<gene>
    <name evidence="4" type="ORF">M9458_056708</name>
</gene>
<evidence type="ECO:0000313" key="4">
    <source>
        <dbReference type="EMBL" id="KAL0147981.1"/>
    </source>
</evidence>
<dbReference type="PANTHER" id="PTHR33050:SF7">
    <property type="entry name" value="RIBONUCLEASE H"/>
    <property type="match status" value="1"/>
</dbReference>
<evidence type="ECO:0000259" key="3">
    <source>
        <dbReference type="PROSITE" id="PS50878"/>
    </source>
</evidence>
<accession>A0ABD0MH66</accession>
<dbReference type="InterPro" id="IPR043128">
    <property type="entry name" value="Rev_trsase/Diguanyl_cyclase"/>
</dbReference>
<dbReference type="EMBL" id="JAMKFB020000716">
    <property type="protein sequence ID" value="KAL0147981.1"/>
    <property type="molecule type" value="Genomic_DNA"/>
</dbReference>
<protein>
    <recommendedName>
        <fullName evidence="2">ribonuclease H</fullName>
        <ecNumber evidence="2">3.1.26.4</ecNumber>
    </recommendedName>
</protein>
<comment type="similarity">
    <text evidence="1">Belongs to the beta type-B retroviral polymerase family. HERV class-II K(HML-2) pol subfamily.</text>
</comment>
<dbReference type="Proteomes" id="UP001529510">
    <property type="component" value="Unassembled WGS sequence"/>
</dbReference>
<dbReference type="InterPro" id="IPR043502">
    <property type="entry name" value="DNA/RNA_pol_sf"/>
</dbReference>
<dbReference type="InterPro" id="IPR000477">
    <property type="entry name" value="RT_dom"/>
</dbReference>
<comment type="caution">
    <text evidence="4">The sequence shown here is derived from an EMBL/GenBank/DDBJ whole genome shotgun (WGS) entry which is preliminary data.</text>
</comment>
<organism evidence="4 5">
    <name type="scientific">Cirrhinus mrigala</name>
    <name type="common">Mrigala</name>
    <dbReference type="NCBI Taxonomy" id="683832"/>
    <lineage>
        <taxon>Eukaryota</taxon>
        <taxon>Metazoa</taxon>
        <taxon>Chordata</taxon>
        <taxon>Craniata</taxon>
        <taxon>Vertebrata</taxon>
        <taxon>Euteleostomi</taxon>
        <taxon>Actinopterygii</taxon>
        <taxon>Neopterygii</taxon>
        <taxon>Teleostei</taxon>
        <taxon>Ostariophysi</taxon>
        <taxon>Cypriniformes</taxon>
        <taxon>Cyprinidae</taxon>
        <taxon>Labeoninae</taxon>
        <taxon>Labeonini</taxon>
        <taxon>Cirrhinus</taxon>
    </lineage>
</organism>
<evidence type="ECO:0000256" key="2">
    <source>
        <dbReference type="ARBA" id="ARBA00012180"/>
    </source>
</evidence>
<evidence type="ECO:0000313" key="5">
    <source>
        <dbReference type="Proteomes" id="UP001529510"/>
    </source>
</evidence>
<dbReference type="EC" id="3.1.26.4" evidence="2"/>
<dbReference type="Gene3D" id="3.10.10.10">
    <property type="entry name" value="HIV Type 1 Reverse Transcriptase, subunit A, domain 1"/>
    <property type="match status" value="1"/>
</dbReference>
<name>A0ABD0MH66_CIRMR</name>
<dbReference type="CDD" id="cd03714">
    <property type="entry name" value="RT_DIRS1"/>
    <property type="match status" value="1"/>
</dbReference>
<sequence length="295" mass="33171">MLLDYEPSSAKIDPLASRLKAWAAIPGVLPGFSGVVQTSVQDNKALVLQQECHPANSKSGFFSLYFLVPKKDVGLRPILDLRRLHHLLMQLVNIQDVDHQTDSRAYLPRDWFLTVDIKDAYFHIPIAHHQRPFLRFAFEGVVYQYTVLPFGLSLAPFTFTKCIDAPLSPLRQMGIQILNYLDDRIVLAKSERELVAHKELLLSHLDCLGLIINPHKSQLLPRQRVVFLGTILDSTQIRAWINAGMIPDDSVIGGFSQTRDQTPLEGFSEDARPNSGHLFYNTYGPATHAAPPILT</sequence>
<dbReference type="SUPFAM" id="SSF56672">
    <property type="entry name" value="DNA/RNA polymerases"/>
    <property type="match status" value="1"/>
</dbReference>
<proteinExistence type="inferred from homology"/>
<evidence type="ECO:0000256" key="1">
    <source>
        <dbReference type="ARBA" id="ARBA00010879"/>
    </source>
</evidence>
<feature type="domain" description="Reverse transcriptase" evidence="3">
    <location>
        <begin position="49"/>
        <end position="232"/>
    </location>
</feature>
<dbReference type="Gene3D" id="3.30.70.270">
    <property type="match status" value="1"/>
</dbReference>
<dbReference type="AlphaFoldDB" id="A0ABD0MH66"/>
<dbReference type="GO" id="GO:0004523">
    <property type="term" value="F:RNA-DNA hybrid ribonuclease activity"/>
    <property type="evidence" value="ECO:0007669"/>
    <property type="project" value="UniProtKB-EC"/>
</dbReference>
<dbReference type="InterPro" id="IPR052055">
    <property type="entry name" value="Hepadnavirus_pol/RT"/>
</dbReference>
<dbReference type="Pfam" id="PF00078">
    <property type="entry name" value="RVT_1"/>
    <property type="match status" value="1"/>
</dbReference>